<feature type="transmembrane region" description="Helical" evidence="4">
    <location>
        <begin position="100"/>
        <end position="117"/>
    </location>
</feature>
<dbReference type="OrthoDB" id="9779074at2"/>
<protein>
    <recommendedName>
        <fullName evidence="5">HTH araC/xylS-type domain-containing protein</fullName>
    </recommendedName>
</protein>
<evidence type="ECO:0000256" key="3">
    <source>
        <dbReference type="ARBA" id="ARBA00023163"/>
    </source>
</evidence>
<feature type="transmembrane region" description="Helical" evidence="4">
    <location>
        <begin position="137"/>
        <end position="155"/>
    </location>
</feature>
<comment type="caution">
    <text evidence="6">The sequence shown here is derived from an EMBL/GenBank/DDBJ whole genome shotgun (WGS) entry which is preliminary data.</text>
</comment>
<feature type="transmembrane region" description="Helical" evidence="4">
    <location>
        <begin position="176"/>
        <end position="195"/>
    </location>
</feature>
<dbReference type="PROSITE" id="PS01124">
    <property type="entry name" value="HTH_ARAC_FAMILY_2"/>
    <property type="match status" value="1"/>
</dbReference>
<feature type="transmembrane region" description="Helical" evidence="4">
    <location>
        <begin position="207"/>
        <end position="228"/>
    </location>
</feature>
<organism evidence="6 7">
    <name type="scientific">Flavobacterium limnosediminis JC2902</name>
    <dbReference type="NCBI Taxonomy" id="1341181"/>
    <lineage>
        <taxon>Bacteria</taxon>
        <taxon>Pseudomonadati</taxon>
        <taxon>Bacteroidota</taxon>
        <taxon>Flavobacteriia</taxon>
        <taxon>Flavobacteriales</taxon>
        <taxon>Flavobacteriaceae</taxon>
        <taxon>Flavobacterium</taxon>
    </lineage>
</organism>
<reference evidence="6 7" key="1">
    <citation type="submission" date="2013-08" db="EMBL/GenBank/DDBJ databases">
        <title>Flavobacterium limnosediminis JC2902 genome sequencing.</title>
        <authorList>
            <person name="Lee K."/>
            <person name="Yi H."/>
            <person name="Park S."/>
            <person name="Chun J."/>
        </authorList>
    </citation>
    <scope>NUCLEOTIDE SEQUENCE [LARGE SCALE GENOMIC DNA]</scope>
    <source>
        <strain evidence="6 7">JC2902</strain>
    </source>
</reference>
<dbReference type="PATRIC" id="fig|1341181.4.peg.400"/>
<dbReference type="PRINTS" id="PR00032">
    <property type="entry name" value="HTHARAC"/>
</dbReference>
<dbReference type="PROSITE" id="PS00041">
    <property type="entry name" value="HTH_ARAC_FAMILY_1"/>
    <property type="match status" value="1"/>
</dbReference>
<dbReference type="InterPro" id="IPR018060">
    <property type="entry name" value="HTH_AraC"/>
</dbReference>
<dbReference type="GO" id="GO:0003700">
    <property type="term" value="F:DNA-binding transcription factor activity"/>
    <property type="evidence" value="ECO:0007669"/>
    <property type="project" value="InterPro"/>
</dbReference>
<dbReference type="AlphaFoldDB" id="V6SUR6"/>
<name>V6SUR6_9FLAO</name>
<evidence type="ECO:0000256" key="4">
    <source>
        <dbReference type="SAM" id="Phobius"/>
    </source>
</evidence>
<dbReference type="PANTHER" id="PTHR43280:SF29">
    <property type="entry name" value="ARAC-FAMILY TRANSCRIPTIONAL REGULATOR"/>
    <property type="match status" value="1"/>
</dbReference>
<evidence type="ECO:0000259" key="5">
    <source>
        <dbReference type="PROSITE" id="PS01124"/>
    </source>
</evidence>
<dbReference type="RefSeq" id="WP_023578104.1">
    <property type="nucleotide sequence ID" value="NZ_AVGG01000001.1"/>
</dbReference>
<evidence type="ECO:0000256" key="2">
    <source>
        <dbReference type="ARBA" id="ARBA00023125"/>
    </source>
</evidence>
<keyword evidence="2" id="KW-0238">DNA-binding</keyword>
<dbReference type="InterPro" id="IPR018062">
    <property type="entry name" value="HTH_AraC-typ_CS"/>
</dbReference>
<accession>V6SUR6</accession>
<feature type="transmembrane region" description="Helical" evidence="4">
    <location>
        <begin position="6"/>
        <end position="23"/>
    </location>
</feature>
<keyword evidence="4" id="KW-1133">Transmembrane helix</keyword>
<evidence type="ECO:0000313" key="6">
    <source>
        <dbReference type="EMBL" id="ESU29927.1"/>
    </source>
</evidence>
<dbReference type="GO" id="GO:0043565">
    <property type="term" value="F:sequence-specific DNA binding"/>
    <property type="evidence" value="ECO:0007669"/>
    <property type="project" value="InterPro"/>
</dbReference>
<keyword evidence="3" id="KW-0804">Transcription</keyword>
<feature type="transmembrane region" description="Helical" evidence="4">
    <location>
        <begin position="35"/>
        <end position="58"/>
    </location>
</feature>
<dbReference type="Gene3D" id="1.10.10.60">
    <property type="entry name" value="Homeodomain-like"/>
    <property type="match status" value="2"/>
</dbReference>
<sequence length="370" mass="43744">MKQLFDFFMISGVLLGIVFIIATQCSKNRNDKTIIYLDLFIAFLLLSNLQSFLFESVFTEAPFFIRRLLIPWYALILPAFYTFFMYYLKIEKKVPSYIKAALLIFTVEIIIRVMLFTHYFHQENSMFIGKYKQFEEIANTALMLFIFIKTLVVIFKYSDLYSPILAYDNLKWMKNFAFISGIVLLMWICAIILNFNDPITPKVWIYYPVRISSTALFYWLAYHGYYNYSLMIERIALRKEILADDKCKNNILPNNHFSDDKFLMIKKHIEKNKRYRDPYFSLDKLSTELMMSTSKLSQLINKESGHNFSDFINHLRVENAKKYLTDSNFSNYTIIAIGLECGFNSKSAFYTAFKKFTSVTPSEYKFQKGL</sequence>
<dbReference type="PANTHER" id="PTHR43280">
    <property type="entry name" value="ARAC-FAMILY TRANSCRIPTIONAL REGULATOR"/>
    <property type="match status" value="1"/>
</dbReference>
<keyword evidence="4" id="KW-0812">Transmembrane</keyword>
<dbReference type="SUPFAM" id="SSF46689">
    <property type="entry name" value="Homeodomain-like"/>
    <property type="match status" value="1"/>
</dbReference>
<dbReference type="Pfam" id="PF12833">
    <property type="entry name" value="HTH_18"/>
    <property type="match status" value="1"/>
</dbReference>
<keyword evidence="4" id="KW-0472">Membrane</keyword>
<dbReference type="Proteomes" id="UP000018004">
    <property type="component" value="Unassembled WGS sequence"/>
</dbReference>
<keyword evidence="7" id="KW-1185">Reference proteome</keyword>
<dbReference type="STRING" id="1341181.FLJC2902T_04080"/>
<dbReference type="InterPro" id="IPR020449">
    <property type="entry name" value="Tscrpt_reg_AraC-type_HTH"/>
</dbReference>
<proteinExistence type="predicted"/>
<keyword evidence="1" id="KW-0805">Transcription regulation</keyword>
<evidence type="ECO:0000256" key="1">
    <source>
        <dbReference type="ARBA" id="ARBA00023015"/>
    </source>
</evidence>
<dbReference type="EMBL" id="AVGG01000001">
    <property type="protein sequence ID" value="ESU29927.1"/>
    <property type="molecule type" value="Genomic_DNA"/>
</dbReference>
<dbReference type="SMART" id="SM00342">
    <property type="entry name" value="HTH_ARAC"/>
    <property type="match status" value="1"/>
</dbReference>
<feature type="domain" description="HTH araC/xylS-type" evidence="5">
    <location>
        <begin position="259"/>
        <end position="367"/>
    </location>
</feature>
<evidence type="ECO:0000313" key="7">
    <source>
        <dbReference type="Proteomes" id="UP000018004"/>
    </source>
</evidence>
<gene>
    <name evidence="6" type="ORF">FLJC2902T_04080</name>
</gene>
<dbReference type="InterPro" id="IPR009057">
    <property type="entry name" value="Homeodomain-like_sf"/>
</dbReference>
<dbReference type="eggNOG" id="COG2207">
    <property type="taxonomic scope" value="Bacteria"/>
</dbReference>
<feature type="transmembrane region" description="Helical" evidence="4">
    <location>
        <begin position="70"/>
        <end position="88"/>
    </location>
</feature>